<dbReference type="NCBIfam" id="TIGR02937">
    <property type="entry name" value="sigma70-ECF"/>
    <property type="match status" value="1"/>
</dbReference>
<dbReference type="EMBL" id="JAEOAH010000004">
    <property type="protein sequence ID" value="MBK3494201.1"/>
    <property type="molecule type" value="Genomic_DNA"/>
</dbReference>
<evidence type="ECO:0000256" key="6">
    <source>
        <dbReference type="RuleBase" id="RU000716"/>
    </source>
</evidence>
<dbReference type="InterPro" id="IPR000838">
    <property type="entry name" value="RNA_pol_sigma70_ECF_CS"/>
</dbReference>
<keyword evidence="3 6" id="KW-0731">Sigma factor</keyword>
<dbReference type="Proteomes" id="UP000618943">
    <property type="component" value="Unassembled WGS sequence"/>
</dbReference>
<dbReference type="PANTHER" id="PTHR43133">
    <property type="entry name" value="RNA POLYMERASE ECF-TYPE SIGMA FACTO"/>
    <property type="match status" value="1"/>
</dbReference>
<evidence type="ECO:0000259" key="8">
    <source>
        <dbReference type="Pfam" id="PF08281"/>
    </source>
</evidence>
<feature type="domain" description="RNA polymerase sigma factor 70 region 4 type 2" evidence="8">
    <location>
        <begin position="108"/>
        <end position="160"/>
    </location>
</feature>
<evidence type="ECO:0000256" key="5">
    <source>
        <dbReference type="ARBA" id="ARBA00023163"/>
    </source>
</evidence>
<dbReference type="Gene3D" id="1.10.10.10">
    <property type="entry name" value="Winged helix-like DNA-binding domain superfamily/Winged helix DNA-binding domain"/>
    <property type="match status" value="1"/>
</dbReference>
<keyword evidence="4 6" id="KW-0238">DNA-binding</keyword>
<sequence>MSKLQANIEELYDEYYRDVYHFALYYTNNKQEAEDITQETFIKVMKNIHKLKDLEKQKTWILSIARNTAVDIHRKYKLRQLIPSMIGSNLVASENNTEKQLLLKEEWEILQEALLAIKPHYRSLIILKGLKEFTIKETAEILDCTELKVRVDYHRAIAQLKKRLAKEGGGVICKMTNG</sequence>
<comment type="similarity">
    <text evidence="1 6">Belongs to the sigma-70 factor family. ECF subfamily.</text>
</comment>
<dbReference type="Pfam" id="PF04542">
    <property type="entry name" value="Sigma70_r2"/>
    <property type="match status" value="1"/>
</dbReference>
<dbReference type="RefSeq" id="WP_200748169.1">
    <property type="nucleotide sequence ID" value="NZ_JAEOAH010000004.1"/>
</dbReference>
<dbReference type="InterPro" id="IPR013249">
    <property type="entry name" value="RNA_pol_sigma70_r4_t2"/>
</dbReference>
<comment type="caution">
    <text evidence="9">The sequence shown here is derived from an EMBL/GenBank/DDBJ whole genome shotgun (WGS) entry which is preliminary data.</text>
</comment>
<evidence type="ECO:0000256" key="4">
    <source>
        <dbReference type="ARBA" id="ARBA00023125"/>
    </source>
</evidence>
<gene>
    <name evidence="9" type="ORF">JFL43_04885</name>
</gene>
<evidence type="ECO:0000259" key="7">
    <source>
        <dbReference type="Pfam" id="PF04542"/>
    </source>
</evidence>
<reference evidence="9 10" key="1">
    <citation type="submission" date="2020-12" db="EMBL/GenBank/DDBJ databases">
        <title>YIM B01967 draft genome.</title>
        <authorList>
            <person name="Yan X."/>
        </authorList>
    </citation>
    <scope>NUCLEOTIDE SEQUENCE [LARGE SCALE GENOMIC DNA]</scope>
    <source>
        <strain evidence="9 10">YIM B01967</strain>
    </source>
</reference>
<dbReference type="InterPro" id="IPR013325">
    <property type="entry name" value="RNA_pol_sigma_r2"/>
</dbReference>
<keyword evidence="10" id="KW-1185">Reference proteome</keyword>
<dbReference type="SUPFAM" id="SSF88946">
    <property type="entry name" value="Sigma2 domain of RNA polymerase sigma factors"/>
    <property type="match status" value="1"/>
</dbReference>
<dbReference type="InterPro" id="IPR039425">
    <property type="entry name" value="RNA_pol_sigma-70-like"/>
</dbReference>
<dbReference type="InterPro" id="IPR007627">
    <property type="entry name" value="RNA_pol_sigma70_r2"/>
</dbReference>
<dbReference type="InterPro" id="IPR013324">
    <property type="entry name" value="RNA_pol_sigma_r3/r4-like"/>
</dbReference>
<feature type="domain" description="RNA polymerase sigma-70 region 2" evidence="7">
    <location>
        <begin position="11"/>
        <end position="77"/>
    </location>
</feature>
<proteinExistence type="inferred from homology"/>
<dbReference type="PROSITE" id="PS01063">
    <property type="entry name" value="SIGMA70_ECF"/>
    <property type="match status" value="1"/>
</dbReference>
<keyword evidence="2 6" id="KW-0805">Transcription regulation</keyword>
<dbReference type="Gene3D" id="1.10.1740.10">
    <property type="match status" value="1"/>
</dbReference>
<dbReference type="SUPFAM" id="SSF88659">
    <property type="entry name" value="Sigma3 and sigma4 domains of RNA polymerase sigma factors"/>
    <property type="match status" value="1"/>
</dbReference>
<organism evidence="9 10">
    <name type="scientific">Viridibacillus soli</name>
    <dbReference type="NCBI Taxonomy" id="2798301"/>
    <lineage>
        <taxon>Bacteria</taxon>
        <taxon>Bacillati</taxon>
        <taxon>Bacillota</taxon>
        <taxon>Bacilli</taxon>
        <taxon>Bacillales</taxon>
        <taxon>Caryophanaceae</taxon>
        <taxon>Viridibacillus</taxon>
    </lineage>
</organism>
<evidence type="ECO:0000256" key="1">
    <source>
        <dbReference type="ARBA" id="ARBA00010641"/>
    </source>
</evidence>
<dbReference type="PANTHER" id="PTHR43133:SF8">
    <property type="entry name" value="RNA POLYMERASE SIGMA FACTOR HI_1459-RELATED"/>
    <property type="match status" value="1"/>
</dbReference>
<accession>A0ABS1H467</accession>
<keyword evidence="5 6" id="KW-0804">Transcription</keyword>
<evidence type="ECO:0000256" key="2">
    <source>
        <dbReference type="ARBA" id="ARBA00023015"/>
    </source>
</evidence>
<dbReference type="Pfam" id="PF08281">
    <property type="entry name" value="Sigma70_r4_2"/>
    <property type="match status" value="1"/>
</dbReference>
<dbReference type="InterPro" id="IPR014284">
    <property type="entry name" value="RNA_pol_sigma-70_dom"/>
</dbReference>
<name>A0ABS1H467_9BACL</name>
<evidence type="ECO:0000313" key="9">
    <source>
        <dbReference type="EMBL" id="MBK3494201.1"/>
    </source>
</evidence>
<dbReference type="InterPro" id="IPR036388">
    <property type="entry name" value="WH-like_DNA-bd_sf"/>
</dbReference>
<protein>
    <recommendedName>
        <fullName evidence="6">RNA polymerase sigma factor</fullName>
    </recommendedName>
</protein>
<evidence type="ECO:0000256" key="3">
    <source>
        <dbReference type="ARBA" id="ARBA00023082"/>
    </source>
</evidence>
<evidence type="ECO:0000313" key="10">
    <source>
        <dbReference type="Proteomes" id="UP000618943"/>
    </source>
</evidence>